<evidence type="ECO:0000259" key="3">
    <source>
        <dbReference type="Pfam" id="PF13102"/>
    </source>
</evidence>
<dbReference type="Gene3D" id="1.10.443.10">
    <property type="entry name" value="Intergrase catalytic core"/>
    <property type="match status" value="1"/>
</dbReference>
<gene>
    <name evidence="5" type="ORF">F0P94_11840</name>
</gene>
<keyword evidence="1" id="KW-0238">DNA-binding</keyword>
<dbReference type="RefSeq" id="WP_150904106.1">
    <property type="nucleotide sequence ID" value="NZ_VTWT01000006.1"/>
</dbReference>
<feature type="domain" description="Phage integrase SAM-like" evidence="3">
    <location>
        <begin position="203"/>
        <end position="286"/>
    </location>
</feature>
<dbReference type="EMBL" id="VTWT01000006">
    <property type="protein sequence ID" value="KAA9332693.1"/>
    <property type="molecule type" value="Genomic_DNA"/>
</dbReference>
<evidence type="ECO:0000259" key="4">
    <source>
        <dbReference type="Pfam" id="PF17293"/>
    </source>
</evidence>
<dbReference type="InterPro" id="IPR025269">
    <property type="entry name" value="SAM-like_dom"/>
</dbReference>
<dbReference type="Gene3D" id="1.10.150.130">
    <property type="match status" value="1"/>
</dbReference>
<dbReference type="GO" id="GO:0015074">
    <property type="term" value="P:DNA integration"/>
    <property type="evidence" value="ECO:0007669"/>
    <property type="project" value="InterPro"/>
</dbReference>
<dbReference type="InterPro" id="IPR013762">
    <property type="entry name" value="Integrase-like_cat_sf"/>
</dbReference>
<dbReference type="InterPro" id="IPR010998">
    <property type="entry name" value="Integrase_recombinase_N"/>
</dbReference>
<evidence type="ECO:0000313" key="6">
    <source>
        <dbReference type="Proteomes" id="UP000326570"/>
    </source>
</evidence>
<evidence type="ECO:0000256" key="2">
    <source>
        <dbReference type="ARBA" id="ARBA00023172"/>
    </source>
</evidence>
<evidence type="ECO:0000256" key="1">
    <source>
        <dbReference type="ARBA" id="ARBA00023125"/>
    </source>
</evidence>
<sequence length="498" mass="58236">MAKPIKTGSVKVTTRPSRDKQNVALLVRYTYDSKPTPFSLGITLKPSQFDDKKQQVVTNYPDSANINQKINQLKTDLLNLSNSLVAKNVEPTGSVVKAEYEHLIKEREIHAQKLKDSLSAKRAVALVSEMELIEIDEKATSFNNEIQIEKQSILDNLSQLGLNVNIDFSDDAKQFRGLIYEFAKEITGFPLTATKQEVKGIGDTAKHYRSWAKITLEFFKSQHFINSELPLSLQHLNNKFYLTYAYFLMDENGNDIKNNTFGSYIKRFKRFLNWVQDEKLIQIDPRYRKWKKLTEKKEVITLDENEIELLWNEPRNQEYRKTIDLMVFGCLTSLRISDIEKAGGFYVDGDGMLRGRTTKTDGDFMIPIDLDPRIKIILDRYNWNLKLWSQQEFNRQIKEVLFTLYVKHNIERRKINVFRKKLTEKDLVDLSAYKENLITAHSLRRTFVTRMFKGATGRKWRETEIMKMMGSTDIREFRKYLAIDATDIVEQVNEMKKE</sequence>
<organism evidence="5 6">
    <name type="scientific">Adhaeribacter soli</name>
    <dbReference type="NCBI Taxonomy" id="2607655"/>
    <lineage>
        <taxon>Bacteria</taxon>
        <taxon>Pseudomonadati</taxon>
        <taxon>Bacteroidota</taxon>
        <taxon>Cytophagia</taxon>
        <taxon>Cytophagales</taxon>
        <taxon>Hymenobacteraceae</taxon>
        <taxon>Adhaeribacter</taxon>
    </lineage>
</organism>
<dbReference type="InterPro" id="IPR011010">
    <property type="entry name" value="DNA_brk_join_enz"/>
</dbReference>
<protein>
    <recommendedName>
        <fullName evidence="7">Tyrosine-type recombinase/integrase</fullName>
    </recommendedName>
</protein>
<dbReference type="SUPFAM" id="SSF56349">
    <property type="entry name" value="DNA breaking-rejoining enzymes"/>
    <property type="match status" value="1"/>
</dbReference>
<dbReference type="AlphaFoldDB" id="A0A5N1IXA8"/>
<dbReference type="Pfam" id="PF17293">
    <property type="entry name" value="Arm-DNA-bind_5"/>
    <property type="match status" value="1"/>
</dbReference>
<keyword evidence="2" id="KW-0233">DNA recombination</keyword>
<accession>A0A5N1IXA8</accession>
<reference evidence="5 6" key="1">
    <citation type="submission" date="2019-09" db="EMBL/GenBank/DDBJ databases">
        <title>Genome sequence of Adhaeribacter sp. M2.</title>
        <authorList>
            <person name="Srinivasan S."/>
        </authorList>
    </citation>
    <scope>NUCLEOTIDE SEQUENCE [LARGE SCALE GENOMIC DNA]</scope>
    <source>
        <strain evidence="5 6">M2</strain>
    </source>
</reference>
<evidence type="ECO:0000313" key="5">
    <source>
        <dbReference type="EMBL" id="KAA9332693.1"/>
    </source>
</evidence>
<keyword evidence="6" id="KW-1185">Reference proteome</keyword>
<dbReference type="GO" id="GO:0003677">
    <property type="term" value="F:DNA binding"/>
    <property type="evidence" value="ECO:0007669"/>
    <property type="project" value="UniProtKB-KW"/>
</dbReference>
<evidence type="ECO:0008006" key="7">
    <source>
        <dbReference type="Google" id="ProtNLM"/>
    </source>
</evidence>
<proteinExistence type="predicted"/>
<dbReference type="Proteomes" id="UP000326570">
    <property type="component" value="Unassembled WGS sequence"/>
</dbReference>
<feature type="domain" description="Arm DNA-binding" evidence="4">
    <location>
        <begin position="20"/>
        <end position="85"/>
    </location>
</feature>
<name>A0A5N1IXA8_9BACT</name>
<dbReference type="Pfam" id="PF13102">
    <property type="entry name" value="Phage_int_SAM_5"/>
    <property type="match status" value="1"/>
</dbReference>
<comment type="caution">
    <text evidence="5">The sequence shown here is derived from an EMBL/GenBank/DDBJ whole genome shotgun (WGS) entry which is preliminary data.</text>
</comment>
<dbReference type="GO" id="GO:0006310">
    <property type="term" value="P:DNA recombination"/>
    <property type="evidence" value="ECO:0007669"/>
    <property type="project" value="UniProtKB-KW"/>
</dbReference>
<dbReference type="InterPro" id="IPR035386">
    <property type="entry name" value="Arm-DNA-bind_5"/>
</dbReference>